<dbReference type="RefSeq" id="XP_031013384.1">
    <property type="nucleotide sequence ID" value="XM_031162524.1"/>
</dbReference>
<evidence type="ECO:0000313" key="3">
    <source>
        <dbReference type="Proteomes" id="UP000253153"/>
    </source>
</evidence>
<accession>A0A366R9P2</accession>
<dbReference type="PANTHER" id="PTHR24148:SF64">
    <property type="entry name" value="HETEROKARYON INCOMPATIBILITY DOMAIN-CONTAINING PROTEIN"/>
    <property type="match status" value="1"/>
</dbReference>
<reference evidence="2 3" key="1">
    <citation type="submission" date="2018-06" db="EMBL/GenBank/DDBJ databases">
        <title>Fusarium incarnatum-equiseti species complex species 28.</title>
        <authorList>
            <person name="Gardiner D.M."/>
        </authorList>
    </citation>
    <scope>NUCLEOTIDE SEQUENCE [LARGE SCALE GENOMIC DNA]</scope>
    <source>
        <strain evidence="2 3">FIESC_28</strain>
    </source>
</reference>
<keyword evidence="3" id="KW-1185">Reference proteome</keyword>
<comment type="caution">
    <text evidence="2">The sequence shown here is derived from an EMBL/GenBank/DDBJ whole genome shotgun (WGS) entry which is preliminary data.</text>
</comment>
<dbReference type="GeneID" id="41997820"/>
<dbReference type="AlphaFoldDB" id="A0A366R9P2"/>
<feature type="domain" description="Heterokaryon incompatibility" evidence="1">
    <location>
        <begin position="76"/>
        <end position="228"/>
    </location>
</feature>
<protein>
    <recommendedName>
        <fullName evidence="1">Heterokaryon incompatibility domain-containing protein</fullName>
    </recommendedName>
</protein>
<dbReference type="Pfam" id="PF06985">
    <property type="entry name" value="HET"/>
    <property type="match status" value="1"/>
</dbReference>
<organism evidence="2 3">
    <name type="scientific">Fusarium coffeatum</name>
    <dbReference type="NCBI Taxonomy" id="231269"/>
    <lineage>
        <taxon>Eukaryota</taxon>
        <taxon>Fungi</taxon>
        <taxon>Dikarya</taxon>
        <taxon>Ascomycota</taxon>
        <taxon>Pezizomycotina</taxon>
        <taxon>Sordariomycetes</taxon>
        <taxon>Hypocreomycetidae</taxon>
        <taxon>Hypocreales</taxon>
        <taxon>Nectriaceae</taxon>
        <taxon>Fusarium</taxon>
        <taxon>Fusarium incarnatum-equiseti species complex</taxon>
    </lineage>
</organism>
<dbReference type="InterPro" id="IPR052895">
    <property type="entry name" value="HetReg/Transcr_Mod"/>
</dbReference>
<name>A0A366R9P2_9HYPO</name>
<dbReference type="InterPro" id="IPR010730">
    <property type="entry name" value="HET"/>
</dbReference>
<dbReference type="OrthoDB" id="3477286at2759"/>
<sequence length="554" mass="62905">MSAPVASTNSAASKPPGHDIFCTPENSDFVSKVPYQSLSKTDHEIRLLKILPDSGSGFVECELLPAVSLATVHNKYLALSYCAGSAKNTKPIKVNGVNSNVFANLQHALACARHYWESHAELPEFLLWVDQICINQFDVAERSHQVGFMRDIYKDAKRTLICLSTSETNGDGMRWLTKPSVRAAQMITEEGADIFTKELETEQFQKGLARFCDILASPWWRRAWVFQEFMVSTHATFLYGKYAMPHHYFDEIITETCLRLTIANEYSKDELKPYLSRIQLAQINPLYFFSSNAHDLLAAKRQDPVPSDLESLLSYTEKFRATDERDIIYSVLGLASPGYGITPDYSPGNDMRKLLVETTKKIITFKDSLSVLSLLSPDIGPADQRGLLPSWVVDWHDPICLPTKQHWDTKRPAIGYFAEHRIIAGSLDASFVQLPPPERPETLITTLQVWALRVETNFKTAIQPEGLKGQYEGSQHHEIETPLRVESDKELWILCGARDPFLLSRYAHGYRIFATGRWIRILSKTEGVTEFSEFMDDQGVYDTNKMDWKKITIF</sequence>
<gene>
    <name evidence="2" type="ORF">FIESC28_08386</name>
</gene>
<evidence type="ECO:0000313" key="2">
    <source>
        <dbReference type="EMBL" id="RBR12895.1"/>
    </source>
</evidence>
<evidence type="ECO:0000259" key="1">
    <source>
        <dbReference type="Pfam" id="PF06985"/>
    </source>
</evidence>
<proteinExistence type="predicted"/>
<dbReference type="Proteomes" id="UP000253153">
    <property type="component" value="Unassembled WGS sequence"/>
</dbReference>
<dbReference type="EMBL" id="QKXC01000189">
    <property type="protein sequence ID" value="RBR12895.1"/>
    <property type="molecule type" value="Genomic_DNA"/>
</dbReference>
<dbReference type="PANTHER" id="PTHR24148">
    <property type="entry name" value="ANKYRIN REPEAT DOMAIN-CONTAINING PROTEIN 39 HOMOLOG-RELATED"/>
    <property type="match status" value="1"/>
</dbReference>